<dbReference type="STRING" id="211114.SAMN04489726_0171"/>
<protein>
    <submittedName>
        <fullName evidence="1">Uncharacterized protein</fullName>
    </submittedName>
</protein>
<evidence type="ECO:0000313" key="1">
    <source>
        <dbReference type="EMBL" id="SDM17490.1"/>
    </source>
</evidence>
<dbReference type="OrthoDB" id="3697524at2"/>
<dbReference type="EMBL" id="LT629701">
    <property type="protein sequence ID" value="SDM17490.1"/>
    <property type="molecule type" value="Genomic_DNA"/>
</dbReference>
<dbReference type="AlphaFoldDB" id="A0A1G9R2Z7"/>
<keyword evidence="2" id="KW-1185">Reference proteome</keyword>
<organism evidence="1 2">
    <name type="scientific">Allokutzneria albata</name>
    <name type="common">Kibdelosporangium albatum</name>
    <dbReference type="NCBI Taxonomy" id="211114"/>
    <lineage>
        <taxon>Bacteria</taxon>
        <taxon>Bacillati</taxon>
        <taxon>Actinomycetota</taxon>
        <taxon>Actinomycetes</taxon>
        <taxon>Pseudonocardiales</taxon>
        <taxon>Pseudonocardiaceae</taxon>
        <taxon>Allokutzneria</taxon>
    </lineage>
</organism>
<evidence type="ECO:0000313" key="2">
    <source>
        <dbReference type="Proteomes" id="UP000183376"/>
    </source>
</evidence>
<dbReference type="Proteomes" id="UP000183376">
    <property type="component" value="Chromosome I"/>
</dbReference>
<reference evidence="1 2" key="1">
    <citation type="submission" date="2016-10" db="EMBL/GenBank/DDBJ databases">
        <authorList>
            <person name="de Groot N.N."/>
        </authorList>
    </citation>
    <scope>NUCLEOTIDE SEQUENCE [LARGE SCALE GENOMIC DNA]</scope>
    <source>
        <strain evidence="1 2">DSM 44149</strain>
    </source>
</reference>
<sequence>MTEPESVAIGESTTVCHDCAGAQHAARECLRLNGETGATVAVARACRTCSGVGALPGLLPPV</sequence>
<proteinExistence type="predicted"/>
<accession>A0A1G9R2Z7</accession>
<gene>
    <name evidence="1" type="ORF">SAMN04489726_0171</name>
</gene>
<name>A0A1G9R2Z7_ALLAB</name>
<dbReference type="RefSeq" id="WP_030429384.1">
    <property type="nucleotide sequence ID" value="NZ_JOEF01000006.1"/>
</dbReference>